<dbReference type="EMBL" id="CADCWF010000317">
    <property type="protein sequence ID" value="CAA9577768.1"/>
    <property type="molecule type" value="Genomic_DNA"/>
</dbReference>
<sequence>ARAIGAAPRPDLGRPQLRRRCPAPGVDHRGGDADPHRVDPRCRLRHRQAPRRVAPPIRGGGGGPRSSGARGRLRPATRRDVASCRHDGVRPGPPVRRGALSRQRDRLRPDRAGSAADGCRVRRAPQPRWRRGRFAVGLPRGVDRRPPRRRVPRPARDQGRPVRRQRTQRTGVDSRLPLPGGGGGERRGLLGAPRAGLVHGRGVPRRVHRGRTHRLLAAKGAGGLRSLRRGAPTTAGRFPRGV</sequence>
<feature type="compositionally biased region" description="Basic and acidic residues" evidence="1">
    <location>
        <begin position="26"/>
        <end position="42"/>
    </location>
</feature>
<feature type="compositionally biased region" description="Basic and acidic residues" evidence="1">
    <location>
        <begin position="77"/>
        <end position="89"/>
    </location>
</feature>
<feature type="region of interest" description="Disordered" evidence="1">
    <location>
        <begin position="220"/>
        <end position="242"/>
    </location>
</feature>
<organism evidence="2">
    <name type="scientific">uncultured Thermomicrobiales bacterium</name>
    <dbReference type="NCBI Taxonomy" id="1645740"/>
    <lineage>
        <taxon>Bacteria</taxon>
        <taxon>Pseudomonadati</taxon>
        <taxon>Thermomicrobiota</taxon>
        <taxon>Thermomicrobia</taxon>
        <taxon>Thermomicrobiales</taxon>
        <taxon>environmental samples</taxon>
    </lineage>
</organism>
<evidence type="ECO:0000313" key="2">
    <source>
        <dbReference type="EMBL" id="CAA9577768.1"/>
    </source>
</evidence>
<accession>A0A6J4VF94</accession>
<feature type="compositionally biased region" description="Basic residues" evidence="1">
    <location>
        <begin position="121"/>
        <end position="133"/>
    </location>
</feature>
<name>A0A6J4VF94_9BACT</name>
<feature type="region of interest" description="Disordered" evidence="1">
    <location>
        <begin position="1"/>
        <end position="187"/>
    </location>
</feature>
<reference evidence="2" key="1">
    <citation type="submission" date="2020-02" db="EMBL/GenBank/DDBJ databases">
        <authorList>
            <person name="Meier V. D."/>
        </authorList>
    </citation>
    <scope>NUCLEOTIDE SEQUENCE</scope>
    <source>
        <strain evidence="2">AVDCRST_MAG59</strain>
    </source>
</reference>
<dbReference type="AlphaFoldDB" id="A0A6J4VF94"/>
<protein>
    <submittedName>
        <fullName evidence="2">Uncharacterized protein</fullName>
    </submittedName>
</protein>
<feature type="compositionally biased region" description="Basic and acidic residues" evidence="1">
    <location>
        <begin position="102"/>
        <end position="111"/>
    </location>
</feature>
<evidence type="ECO:0000256" key="1">
    <source>
        <dbReference type="SAM" id="MobiDB-lite"/>
    </source>
</evidence>
<feature type="non-terminal residue" evidence="2">
    <location>
        <position position="242"/>
    </location>
</feature>
<proteinExistence type="predicted"/>
<feature type="non-terminal residue" evidence="2">
    <location>
        <position position="1"/>
    </location>
</feature>
<gene>
    <name evidence="2" type="ORF">AVDCRST_MAG59-4334</name>
</gene>